<protein>
    <submittedName>
        <fullName evidence="1">Unannotated protein</fullName>
    </submittedName>
</protein>
<gene>
    <name evidence="1" type="ORF">UFOPK1722_01471</name>
</gene>
<sequence>MAGLGERVRPHPDQHSLVGLAASIDAHVGERRGRQHAAHGVEGLGPRGLTEDEVAVGRITGDGGPNVLGDLVHQDGIRIEHPVHVTHVTGSEARIQDVEITVEAIPARDAGVVRDVARALLEVTGQTTPLQDLGEHVGRLFTGEVHSAQLRHRIVAVFEEHLLVQFLGALQSDRGVDTLIAGDVEVPDELVQKEATQALGTTAVPGEQRPLDHLGQVHQREHRAVEIGEVTAKDLGLRWGELLGGVDRHGRSR</sequence>
<evidence type="ECO:0000313" key="1">
    <source>
        <dbReference type="EMBL" id="CAB4587858.1"/>
    </source>
</evidence>
<dbReference type="EMBL" id="CAEZTS010000149">
    <property type="protein sequence ID" value="CAB4587858.1"/>
    <property type="molecule type" value="Genomic_DNA"/>
</dbReference>
<accession>A0A6J6FTG1</accession>
<name>A0A6J6FTG1_9ZZZZ</name>
<reference evidence="1" key="1">
    <citation type="submission" date="2020-05" db="EMBL/GenBank/DDBJ databases">
        <authorList>
            <person name="Chiriac C."/>
            <person name="Salcher M."/>
            <person name="Ghai R."/>
            <person name="Kavagutti S V."/>
        </authorList>
    </citation>
    <scope>NUCLEOTIDE SEQUENCE</scope>
</reference>
<organism evidence="1">
    <name type="scientific">freshwater metagenome</name>
    <dbReference type="NCBI Taxonomy" id="449393"/>
    <lineage>
        <taxon>unclassified sequences</taxon>
        <taxon>metagenomes</taxon>
        <taxon>ecological metagenomes</taxon>
    </lineage>
</organism>
<proteinExistence type="predicted"/>
<dbReference type="AlphaFoldDB" id="A0A6J6FTG1"/>